<dbReference type="AlphaFoldDB" id="A0AAF0I6U7"/>
<dbReference type="InterPro" id="IPR001707">
    <property type="entry name" value="Cmp_AcTrfase"/>
</dbReference>
<sequence length="208" mass="24537">MEKINLTEWDRLEHFKVHSQRDVPLYTITTEIDVSALKSFSNKNKCSFYYSLVYLSTEILDSIENFRYKIQNQEVVLYDRLIPSFTDMTPGDNLYRGVTLLRGDDLFDFCESAKELSQNQAVYFPEINYPLDQLIHYSMIPWINFTGYQNQFYIDKDDSIPKVTFGQYIEKQGGLMMPISLEANHRLVDGYHMGLYFNRLQEKLNSLI</sequence>
<keyword evidence="2" id="KW-1185">Reference proteome</keyword>
<gene>
    <name evidence="1" type="ORF">OL234_06320</name>
</gene>
<dbReference type="PANTHER" id="PTHR38474">
    <property type="entry name" value="SLR0299 PROTEIN"/>
    <property type="match status" value="1"/>
</dbReference>
<dbReference type="GO" id="GO:0008811">
    <property type="term" value="F:chloramphenicol O-acetyltransferase activity"/>
    <property type="evidence" value="ECO:0007669"/>
    <property type="project" value="InterPro"/>
</dbReference>
<dbReference type="KEGG" id="vie:OL234_06320"/>
<protein>
    <submittedName>
        <fullName evidence="1">CatA-like O-acetyltransferase</fullName>
    </submittedName>
</protein>
<dbReference type="EMBL" id="CP110232">
    <property type="protein sequence ID" value="WEG72601.1"/>
    <property type="molecule type" value="Genomic_DNA"/>
</dbReference>
<reference evidence="1" key="1">
    <citation type="submission" date="2022-10" db="EMBL/GenBank/DDBJ databases">
        <title>Vagococcus sp. isolated from poultry meat.</title>
        <authorList>
            <person name="Johansson P."/>
            <person name="Bjorkroth J."/>
        </authorList>
    </citation>
    <scope>NUCLEOTIDE SEQUENCE</scope>
    <source>
        <strain evidence="1">STAA11</strain>
    </source>
</reference>
<dbReference type="Gene3D" id="3.30.559.10">
    <property type="entry name" value="Chloramphenicol acetyltransferase-like domain"/>
    <property type="match status" value="1"/>
</dbReference>
<proteinExistence type="predicted"/>
<dbReference type="InterPro" id="IPR023213">
    <property type="entry name" value="CAT-like_dom_sf"/>
</dbReference>
<dbReference type="PANTHER" id="PTHR38474:SF1">
    <property type="entry name" value="SLR0299 PROTEIN"/>
    <property type="match status" value="1"/>
</dbReference>
<dbReference type="SUPFAM" id="SSF52777">
    <property type="entry name" value="CoA-dependent acyltransferases"/>
    <property type="match status" value="1"/>
</dbReference>
<organism evidence="1 2">
    <name type="scientific">Vagococcus intermedius</name>
    <dbReference type="NCBI Taxonomy" id="2991418"/>
    <lineage>
        <taxon>Bacteria</taxon>
        <taxon>Bacillati</taxon>
        <taxon>Bacillota</taxon>
        <taxon>Bacilli</taxon>
        <taxon>Lactobacillales</taxon>
        <taxon>Enterococcaceae</taxon>
        <taxon>Vagococcus</taxon>
    </lineage>
</organism>
<accession>A0AAF0I6U7</accession>
<evidence type="ECO:0000313" key="2">
    <source>
        <dbReference type="Proteomes" id="UP001179647"/>
    </source>
</evidence>
<name>A0AAF0I6U7_9ENTE</name>
<dbReference type="Pfam" id="PF00302">
    <property type="entry name" value="CAT"/>
    <property type="match status" value="1"/>
</dbReference>
<dbReference type="RefSeq" id="WP_275468402.1">
    <property type="nucleotide sequence ID" value="NZ_CP110232.1"/>
</dbReference>
<dbReference type="SMART" id="SM01059">
    <property type="entry name" value="CAT"/>
    <property type="match status" value="1"/>
</dbReference>
<evidence type="ECO:0000313" key="1">
    <source>
        <dbReference type="EMBL" id="WEG72601.1"/>
    </source>
</evidence>
<dbReference type="Proteomes" id="UP001179647">
    <property type="component" value="Chromosome"/>
</dbReference>